<keyword evidence="1" id="KW-0732">Signal</keyword>
<dbReference type="AlphaFoldDB" id="A0A9D9I4F2"/>
<reference evidence="2" key="2">
    <citation type="journal article" date="2021" name="PeerJ">
        <title>Extensive microbial diversity within the chicken gut microbiome revealed by metagenomics and culture.</title>
        <authorList>
            <person name="Gilroy R."/>
            <person name="Ravi A."/>
            <person name="Getino M."/>
            <person name="Pursley I."/>
            <person name="Horton D.L."/>
            <person name="Alikhan N.F."/>
            <person name="Baker D."/>
            <person name="Gharbi K."/>
            <person name="Hall N."/>
            <person name="Watson M."/>
            <person name="Adriaenssens E.M."/>
            <person name="Foster-Nyarko E."/>
            <person name="Jarju S."/>
            <person name="Secka A."/>
            <person name="Antonio M."/>
            <person name="Oren A."/>
            <person name="Chaudhuri R.R."/>
            <person name="La Ragione R."/>
            <person name="Hildebrand F."/>
            <person name="Pallen M.J."/>
        </authorList>
    </citation>
    <scope>NUCLEOTIDE SEQUENCE</scope>
    <source>
        <strain evidence="2">10037</strain>
    </source>
</reference>
<accession>A0A9D9I4F2</accession>
<feature type="chain" id="PRO_5038395796" evidence="1">
    <location>
        <begin position="19"/>
        <end position="188"/>
    </location>
</feature>
<name>A0A9D9I4F2_9BACT</name>
<protein>
    <submittedName>
        <fullName evidence="2">Uncharacterized protein</fullName>
    </submittedName>
</protein>
<comment type="caution">
    <text evidence="2">The sequence shown here is derived from an EMBL/GenBank/DDBJ whole genome shotgun (WGS) entry which is preliminary data.</text>
</comment>
<evidence type="ECO:0000313" key="3">
    <source>
        <dbReference type="Proteomes" id="UP000823597"/>
    </source>
</evidence>
<sequence>MKLLFSIILLAIPALSFAGNTLPPTETDIDSLCVTTDDGQSYKKIRYDGNVTLGLTLGIGGFTSHGVRFERTRIAIGGTAGCLFALGTNAIFVGAYPKWYFADGRKLDGFIACDIGAMIALSYPITDYLPPDEMPDPCWHTEATIIPTIGMGIKFKNRMALEISVKAFAPFNREAISCVPLLGIGFRF</sequence>
<feature type="signal peptide" evidence="1">
    <location>
        <begin position="1"/>
        <end position="18"/>
    </location>
</feature>
<organism evidence="2 3">
    <name type="scientific">Candidatus Merdivivens pullistercoris</name>
    <dbReference type="NCBI Taxonomy" id="2840873"/>
    <lineage>
        <taxon>Bacteria</taxon>
        <taxon>Pseudomonadati</taxon>
        <taxon>Bacteroidota</taxon>
        <taxon>Bacteroidia</taxon>
        <taxon>Bacteroidales</taxon>
        <taxon>Muribaculaceae</taxon>
        <taxon>Muribaculaceae incertae sedis</taxon>
        <taxon>Candidatus Merdivivens</taxon>
    </lineage>
</organism>
<dbReference type="Proteomes" id="UP000823597">
    <property type="component" value="Unassembled WGS sequence"/>
</dbReference>
<evidence type="ECO:0000313" key="2">
    <source>
        <dbReference type="EMBL" id="MBO8465712.1"/>
    </source>
</evidence>
<evidence type="ECO:0000256" key="1">
    <source>
        <dbReference type="SAM" id="SignalP"/>
    </source>
</evidence>
<proteinExistence type="predicted"/>
<gene>
    <name evidence="2" type="ORF">IAB93_06930</name>
</gene>
<dbReference type="EMBL" id="JADIME010000075">
    <property type="protein sequence ID" value="MBO8465712.1"/>
    <property type="molecule type" value="Genomic_DNA"/>
</dbReference>
<reference evidence="2" key="1">
    <citation type="submission" date="2020-10" db="EMBL/GenBank/DDBJ databases">
        <authorList>
            <person name="Gilroy R."/>
        </authorList>
    </citation>
    <scope>NUCLEOTIDE SEQUENCE</scope>
    <source>
        <strain evidence="2">10037</strain>
    </source>
</reference>